<evidence type="ECO:0000256" key="1">
    <source>
        <dbReference type="SAM" id="Coils"/>
    </source>
</evidence>
<dbReference type="Proteomes" id="UP001066276">
    <property type="component" value="Chromosome 1_2"/>
</dbReference>
<dbReference type="SMART" id="SM00314">
    <property type="entry name" value="RA"/>
    <property type="match status" value="1"/>
</dbReference>
<feature type="domain" description="Ras-associating" evidence="2">
    <location>
        <begin position="210"/>
        <end position="298"/>
    </location>
</feature>
<dbReference type="Pfam" id="PF16517">
    <property type="entry name" value="Nore1-SARAH"/>
    <property type="match status" value="1"/>
</dbReference>
<dbReference type="PANTHER" id="PTHR22738:SF3">
    <property type="entry name" value="RAS ASSOCIATION DOMAIN-CONTAINING PROTEIN 6"/>
    <property type="match status" value="1"/>
</dbReference>
<sequence>MKPNLCLLRARAAYKNQLVLENLTMNSHHQLDSITLINQKKYITRNQLTSLLKTYNCYYEDQQNMQLTYDQEQDRQLVVSGLLEIFWGVKRPIRFRIQDEKLSCSSPIELPEPLGSSRSKSGMIRWGEFDDLYRISETEETSSNTEDEICINKEYSCYDTLRPKISENPESPSLYRTMSDAALVKKRVKSPAAERHNLQHHRFSINGHFYNYKTSIFTPAFGSQTKVCVNSLMKTEEVIEQLLHKFKIENHPHEFALYIIHASGEKKRIRSTDSPLWERLLQGPSGQVARMFLMDRDAEEVTSDVAQYIKFNVQLLESILSKLKEEEAREIQRTVDRYKTEKSKLLQHLRSRVETTETTV</sequence>
<reference evidence="4" key="1">
    <citation type="journal article" date="2022" name="bioRxiv">
        <title>Sequencing and chromosome-scale assembly of the giantPleurodeles waltlgenome.</title>
        <authorList>
            <person name="Brown T."/>
            <person name="Elewa A."/>
            <person name="Iarovenko S."/>
            <person name="Subramanian E."/>
            <person name="Araus A.J."/>
            <person name="Petzold A."/>
            <person name="Susuki M."/>
            <person name="Suzuki K.-i.T."/>
            <person name="Hayashi T."/>
            <person name="Toyoda A."/>
            <person name="Oliveira C."/>
            <person name="Osipova E."/>
            <person name="Leigh N.D."/>
            <person name="Simon A."/>
            <person name="Yun M.H."/>
        </authorList>
    </citation>
    <scope>NUCLEOTIDE SEQUENCE</scope>
    <source>
        <strain evidence="4">20211129_DDA</strain>
        <tissue evidence="4">Liver</tissue>
    </source>
</reference>
<feature type="domain" description="SARAH" evidence="3">
    <location>
        <begin position="305"/>
        <end position="352"/>
    </location>
</feature>
<dbReference type="InterPro" id="IPR000159">
    <property type="entry name" value="RA_dom"/>
</dbReference>
<dbReference type="Gene3D" id="3.10.20.90">
    <property type="entry name" value="Phosphatidylinositol 3-kinase Catalytic Subunit, Chain A, domain 1"/>
    <property type="match status" value="1"/>
</dbReference>
<dbReference type="AlphaFoldDB" id="A0AAV7W0Z5"/>
<dbReference type="Pfam" id="PF00788">
    <property type="entry name" value="RA"/>
    <property type="match status" value="1"/>
</dbReference>
<evidence type="ECO:0008006" key="6">
    <source>
        <dbReference type="Google" id="ProtNLM"/>
    </source>
</evidence>
<keyword evidence="1" id="KW-0175">Coiled coil</keyword>
<dbReference type="SUPFAM" id="SSF54236">
    <property type="entry name" value="Ubiquitin-like"/>
    <property type="match status" value="1"/>
</dbReference>
<evidence type="ECO:0000259" key="3">
    <source>
        <dbReference type="PROSITE" id="PS50951"/>
    </source>
</evidence>
<organism evidence="4 5">
    <name type="scientific">Pleurodeles waltl</name>
    <name type="common">Iberian ribbed newt</name>
    <dbReference type="NCBI Taxonomy" id="8319"/>
    <lineage>
        <taxon>Eukaryota</taxon>
        <taxon>Metazoa</taxon>
        <taxon>Chordata</taxon>
        <taxon>Craniata</taxon>
        <taxon>Vertebrata</taxon>
        <taxon>Euteleostomi</taxon>
        <taxon>Amphibia</taxon>
        <taxon>Batrachia</taxon>
        <taxon>Caudata</taxon>
        <taxon>Salamandroidea</taxon>
        <taxon>Salamandridae</taxon>
        <taxon>Pleurodelinae</taxon>
        <taxon>Pleurodeles</taxon>
    </lineage>
</organism>
<accession>A0AAV7W0Z5</accession>
<evidence type="ECO:0000313" key="5">
    <source>
        <dbReference type="Proteomes" id="UP001066276"/>
    </source>
</evidence>
<dbReference type="CDD" id="cd21895">
    <property type="entry name" value="SARAH_RASSF6"/>
    <property type="match status" value="1"/>
</dbReference>
<dbReference type="GO" id="GO:0007165">
    <property type="term" value="P:signal transduction"/>
    <property type="evidence" value="ECO:0007669"/>
    <property type="project" value="InterPro"/>
</dbReference>
<evidence type="ECO:0000313" key="4">
    <source>
        <dbReference type="EMBL" id="KAJ1205995.1"/>
    </source>
</evidence>
<dbReference type="InterPro" id="IPR049787">
    <property type="entry name" value="SARAH_RASSF6"/>
</dbReference>
<dbReference type="InterPro" id="IPR033614">
    <property type="entry name" value="RASSF1-6"/>
</dbReference>
<feature type="coiled-coil region" evidence="1">
    <location>
        <begin position="321"/>
        <end position="348"/>
    </location>
</feature>
<dbReference type="PROSITE" id="PS50951">
    <property type="entry name" value="SARAH"/>
    <property type="match status" value="1"/>
</dbReference>
<evidence type="ECO:0000259" key="2">
    <source>
        <dbReference type="PROSITE" id="PS50200"/>
    </source>
</evidence>
<name>A0AAV7W0Z5_PLEWA</name>
<dbReference type="CDD" id="cd17223">
    <property type="entry name" value="RA_RASSF6"/>
    <property type="match status" value="1"/>
</dbReference>
<dbReference type="InterPro" id="IPR029071">
    <property type="entry name" value="Ubiquitin-like_domsf"/>
</dbReference>
<gene>
    <name evidence="4" type="ORF">NDU88_001411</name>
</gene>
<comment type="caution">
    <text evidence="4">The sequence shown here is derived from an EMBL/GenBank/DDBJ whole genome shotgun (WGS) entry which is preliminary data.</text>
</comment>
<dbReference type="PANTHER" id="PTHR22738">
    <property type="entry name" value="RASSF"/>
    <property type="match status" value="1"/>
</dbReference>
<protein>
    <recommendedName>
        <fullName evidence="6">Ras association domain-containing protein 6</fullName>
    </recommendedName>
</protein>
<proteinExistence type="predicted"/>
<dbReference type="EMBL" id="JANPWB010000002">
    <property type="protein sequence ID" value="KAJ1205995.1"/>
    <property type="molecule type" value="Genomic_DNA"/>
</dbReference>
<dbReference type="InterPro" id="IPR011524">
    <property type="entry name" value="SARAH_dom"/>
</dbReference>
<dbReference type="PROSITE" id="PS50200">
    <property type="entry name" value="RA"/>
    <property type="match status" value="1"/>
</dbReference>
<keyword evidence="5" id="KW-1185">Reference proteome</keyword>